<accession>A0A5C5G3F1</accession>
<evidence type="ECO:0000313" key="3">
    <source>
        <dbReference type="Proteomes" id="UP000311382"/>
    </source>
</evidence>
<proteinExistence type="predicted"/>
<keyword evidence="3" id="KW-1185">Reference proteome</keyword>
<feature type="compositionally biased region" description="Low complexity" evidence="1">
    <location>
        <begin position="398"/>
        <end position="410"/>
    </location>
</feature>
<feature type="region of interest" description="Disordered" evidence="1">
    <location>
        <begin position="319"/>
        <end position="419"/>
    </location>
</feature>
<evidence type="ECO:0000256" key="1">
    <source>
        <dbReference type="SAM" id="MobiDB-lite"/>
    </source>
</evidence>
<dbReference type="OrthoDB" id="2527550at2759"/>
<evidence type="ECO:0000313" key="2">
    <source>
        <dbReference type="EMBL" id="TNY23647.1"/>
    </source>
</evidence>
<feature type="compositionally biased region" description="Low complexity" evidence="1">
    <location>
        <begin position="211"/>
        <end position="252"/>
    </location>
</feature>
<gene>
    <name evidence="2" type="ORF">DMC30DRAFT_413978</name>
</gene>
<feature type="region of interest" description="Disordered" evidence="1">
    <location>
        <begin position="198"/>
        <end position="302"/>
    </location>
</feature>
<feature type="compositionally biased region" description="Basic and acidic residues" evidence="1">
    <location>
        <begin position="144"/>
        <end position="156"/>
    </location>
</feature>
<feature type="region of interest" description="Disordered" evidence="1">
    <location>
        <begin position="1"/>
        <end position="96"/>
    </location>
</feature>
<dbReference type="AlphaFoldDB" id="A0A5C5G3F1"/>
<name>A0A5C5G3F1_9BASI</name>
<feature type="compositionally biased region" description="Gly residues" evidence="1">
    <location>
        <begin position="116"/>
        <end position="135"/>
    </location>
</feature>
<feature type="compositionally biased region" description="Gly residues" evidence="1">
    <location>
        <begin position="81"/>
        <end position="96"/>
    </location>
</feature>
<dbReference type="Proteomes" id="UP000311382">
    <property type="component" value="Unassembled WGS sequence"/>
</dbReference>
<organism evidence="2 3">
    <name type="scientific">Rhodotorula diobovata</name>
    <dbReference type="NCBI Taxonomy" id="5288"/>
    <lineage>
        <taxon>Eukaryota</taxon>
        <taxon>Fungi</taxon>
        <taxon>Dikarya</taxon>
        <taxon>Basidiomycota</taxon>
        <taxon>Pucciniomycotina</taxon>
        <taxon>Microbotryomycetes</taxon>
        <taxon>Sporidiobolales</taxon>
        <taxon>Sporidiobolaceae</taxon>
        <taxon>Rhodotorula</taxon>
    </lineage>
</organism>
<reference evidence="2 3" key="1">
    <citation type="submission" date="2019-03" db="EMBL/GenBank/DDBJ databases">
        <title>Rhodosporidium diobovatum UCD-FST 08-225 genome sequencing, assembly, and annotation.</title>
        <authorList>
            <person name="Fakankun I.U."/>
            <person name="Fristensky B."/>
            <person name="Levin D.B."/>
        </authorList>
    </citation>
    <scope>NUCLEOTIDE SEQUENCE [LARGE SCALE GENOMIC DNA]</scope>
    <source>
        <strain evidence="2 3">UCD-FST 08-225</strain>
    </source>
</reference>
<protein>
    <submittedName>
        <fullName evidence="2">Uncharacterized protein</fullName>
    </submittedName>
</protein>
<feature type="compositionally biased region" description="Polar residues" evidence="1">
    <location>
        <begin position="320"/>
        <end position="331"/>
    </location>
</feature>
<feature type="region of interest" description="Disordered" evidence="1">
    <location>
        <begin position="111"/>
        <end position="182"/>
    </location>
</feature>
<feature type="compositionally biased region" description="Low complexity" evidence="1">
    <location>
        <begin position="67"/>
        <end position="80"/>
    </location>
</feature>
<comment type="caution">
    <text evidence="2">The sequence shown here is derived from an EMBL/GenBank/DDBJ whole genome shotgun (WGS) entry which is preliminary data.</text>
</comment>
<sequence length="455" mass="46686">MSARTQTYLAGSGAPVAVQDRPRRNKLHRDERTGSVLPPPSQWQRGPNVYGHATNGLGGVGQTGYQAYGASSPTAPSAYAGAGGGGRGGASGYGAGGYGGSSGSVYGVSYATTATGGYGGPSGLRAGGGYAGGGTATTSGRLQQKIEEAKEKSKERRERHKAKRRPDEIQQRNLVVDEDGVAHDSEYVQFRTATPLLAKMRQQAVPENPNDDGSASSSSGSESDGESGFHSSPYTYQSTHRTASSHHTTAASLYPSTISAIPPHLASQTRTSLDAGPSSLSGPRATSPHHRASGTSSLYDGASGHGGLAYDRIGPGYGSRVTSSTLRTASSPPMRHHATTASYQPPAPAYNPNDALRLPGGMPAGPGSSTVSGGGGAPSFVDSLAQASEVPGESGYNKAAKAARASSTRPPKMDGTALDAGMHGLNRSWDGFKLDMRFGAHKVSKKLVRKLNSAI</sequence>
<dbReference type="EMBL" id="SOZI01000009">
    <property type="protein sequence ID" value="TNY23647.1"/>
    <property type="molecule type" value="Genomic_DNA"/>
</dbReference>